<comment type="caution">
    <text evidence="2">The sequence shown here is derived from an EMBL/GenBank/DDBJ whole genome shotgun (WGS) entry which is preliminary data.</text>
</comment>
<dbReference type="EMBL" id="SDWJ01000001">
    <property type="protein sequence ID" value="MVZ96136.1"/>
    <property type="molecule type" value="Genomic_DNA"/>
</dbReference>
<evidence type="ECO:0000313" key="2">
    <source>
        <dbReference type="EMBL" id="MVZ96136.1"/>
    </source>
</evidence>
<dbReference type="Proteomes" id="UP000471147">
    <property type="component" value="Unassembled WGS sequence"/>
</dbReference>
<accession>A0A6I4LVP9</accession>
<keyword evidence="3" id="KW-1185">Reference proteome</keyword>
<evidence type="ECO:0000313" key="3">
    <source>
        <dbReference type="Proteomes" id="UP000471147"/>
    </source>
</evidence>
<keyword evidence="1" id="KW-0732">Signal</keyword>
<reference evidence="2 3" key="1">
    <citation type="submission" date="2019-01" db="EMBL/GenBank/DDBJ databases">
        <title>Sphingorhabdus lacus sp.nov., isolated from an oligotrophic freshwater lake.</title>
        <authorList>
            <person name="Park M."/>
        </authorList>
    </citation>
    <scope>NUCLEOTIDE SEQUENCE [LARGE SCALE GENOMIC DNA]</scope>
    <source>
        <strain evidence="2 3">IMCC26285</strain>
    </source>
</reference>
<evidence type="ECO:0008006" key="4">
    <source>
        <dbReference type="Google" id="ProtNLM"/>
    </source>
</evidence>
<dbReference type="AlphaFoldDB" id="A0A6I4LVP9"/>
<gene>
    <name evidence="2" type="ORF">EUU23_00275</name>
</gene>
<feature type="chain" id="PRO_5026144222" description="DUF481 domain-containing protein" evidence="1">
    <location>
        <begin position="34"/>
        <end position="263"/>
    </location>
</feature>
<name>A0A6I4LVP9_9SPHN</name>
<sequence length="263" mass="29298">MLTAETPKGKLPFKSLFAMCATIAASHSAIAHAENSENLKYIPPIEDDERIIDGLSFSPVFLNAELAGFELELDTSIVREARPPIVQSSNVEAIPGSMKSVATSRPSRVTDVRVSVRRSFTVTKSFFIDTLARAELPTGNIYARLGRGRTEFMADLGVRAETKHGSIWAGAARKFNLKTQWSTGRDVNEVYGGWNLPIGKSQNLRMDFVKTGKREYYLPKEQSLSFEFNKDISHKKRIAVYAGRYKGPWGNDVNVGGTLRFKF</sequence>
<proteinExistence type="predicted"/>
<dbReference type="RefSeq" id="WP_160352155.1">
    <property type="nucleotide sequence ID" value="NZ_SDWJ01000001.1"/>
</dbReference>
<evidence type="ECO:0000256" key="1">
    <source>
        <dbReference type="SAM" id="SignalP"/>
    </source>
</evidence>
<feature type="signal peptide" evidence="1">
    <location>
        <begin position="1"/>
        <end position="33"/>
    </location>
</feature>
<dbReference type="OrthoDB" id="9837616at2"/>
<organism evidence="2 3">
    <name type="scientific">Sphingorhabdus profundilacus</name>
    <dbReference type="NCBI Taxonomy" id="2509718"/>
    <lineage>
        <taxon>Bacteria</taxon>
        <taxon>Pseudomonadati</taxon>
        <taxon>Pseudomonadota</taxon>
        <taxon>Alphaproteobacteria</taxon>
        <taxon>Sphingomonadales</taxon>
        <taxon>Sphingomonadaceae</taxon>
        <taxon>Sphingorhabdus</taxon>
    </lineage>
</organism>
<protein>
    <recommendedName>
        <fullName evidence="4">DUF481 domain-containing protein</fullName>
    </recommendedName>
</protein>